<dbReference type="PANTHER" id="PTHR42795:SF1">
    <property type="entry name" value="ALANINE DEHYDROGENASE"/>
    <property type="match status" value="1"/>
</dbReference>
<gene>
    <name evidence="11" type="primary">ald</name>
    <name evidence="11" type="ORF">STSP2_00287</name>
</gene>
<feature type="domain" description="Alanine dehydrogenase/pyridine nucleotide transhydrogenase N-terminal" evidence="10">
    <location>
        <begin position="4"/>
        <end position="137"/>
    </location>
</feature>
<feature type="binding site" evidence="8">
    <location>
        <position position="134"/>
    </location>
    <ligand>
        <name>NAD(+)</name>
        <dbReference type="ChEBI" id="CHEBI:57540"/>
    </ligand>
</feature>
<evidence type="ECO:0000256" key="1">
    <source>
        <dbReference type="ARBA" id="ARBA00005689"/>
    </source>
</evidence>
<dbReference type="SMART" id="SM01002">
    <property type="entry name" value="AlaDh_PNT_C"/>
    <property type="match status" value="1"/>
</dbReference>
<dbReference type="STRING" id="1936003.STSP2_00287"/>
<protein>
    <recommendedName>
        <fullName evidence="2 5">Alanine dehydrogenase</fullName>
        <ecNumber evidence="2 5">1.4.1.1</ecNumber>
    </recommendedName>
</protein>
<accession>A0A1U9NI06</accession>
<feature type="binding site" evidence="7">
    <location>
        <position position="15"/>
    </location>
    <ligand>
        <name>substrate</name>
    </ligand>
</feature>
<dbReference type="PANTHER" id="PTHR42795">
    <property type="entry name" value="ALANINE DEHYDROGENASE"/>
    <property type="match status" value="1"/>
</dbReference>
<dbReference type="GO" id="GO:0005886">
    <property type="term" value="C:plasma membrane"/>
    <property type="evidence" value="ECO:0007669"/>
    <property type="project" value="TreeGrafter"/>
</dbReference>
<dbReference type="KEGG" id="alus:STSP2_00287"/>
<dbReference type="FunFam" id="3.40.50.720:FF:000049">
    <property type="entry name" value="Alanine dehydrogenase"/>
    <property type="match status" value="1"/>
</dbReference>
<dbReference type="InterPro" id="IPR007698">
    <property type="entry name" value="AlaDH/PNT_NAD(H)-bd"/>
</dbReference>
<evidence type="ECO:0000256" key="7">
    <source>
        <dbReference type="PIRSR" id="PIRSR000183-2"/>
    </source>
</evidence>
<evidence type="ECO:0000256" key="3">
    <source>
        <dbReference type="ARBA" id="ARBA00023002"/>
    </source>
</evidence>
<feature type="binding site" evidence="8">
    <location>
        <position position="198"/>
    </location>
    <ligand>
        <name>NAD(+)</name>
        <dbReference type="ChEBI" id="CHEBI:57540"/>
    </ligand>
</feature>
<dbReference type="InterPro" id="IPR008143">
    <property type="entry name" value="Ala_DH/PNT_CS2"/>
</dbReference>
<name>A0A1U9NI06_9BACT</name>
<dbReference type="Proteomes" id="UP000189674">
    <property type="component" value="Chromosome"/>
</dbReference>
<feature type="active site" description="Proton donor/acceptor" evidence="6">
    <location>
        <position position="96"/>
    </location>
</feature>
<keyword evidence="3 5" id="KW-0560">Oxidoreductase</keyword>
<proteinExistence type="inferred from homology"/>
<feature type="binding site" evidence="8">
    <location>
        <position position="220"/>
    </location>
    <ligand>
        <name>NAD(+)</name>
        <dbReference type="ChEBI" id="CHEBI:57540"/>
    </ligand>
</feature>
<dbReference type="NCBIfam" id="TIGR00518">
    <property type="entry name" value="alaDH"/>
    <property type="match status" value="1"/>
</dbReference>
<dbReference type="CDD" id="cd05305">
    <property type="entry name" value="L-AlaDH"/>
    <property type="match status" value="1"/>
</dbReference>
<feature type="binding site" evidence="7">
    <location>
        <position position="75"/>
    </location>
    <ligand>
        <name>substrate</name>
    </ligand>
</feature>
<reference evidence="12" key="1">
    <citation type="submission" date="2017-02" db="EMBL/GenBank/DDBJ databases">
        <title>Comparative genomics and description of representatives of a novel lineage of planctomycetes thriving in anoxic sediments.</title>
        <authorList>
            <person name="Spring S."/>
            <person name="Bunk B."/>
            <person name="Sproer C."/>
        </authorList>
    </citation>
    <scope>NUCLEOTIDE SEQUENCE [LARGE SCALE GENOMIC DNA]</scope>
    <source>
        <strain evidence="12">ST-NAGAB-D1</strain>
    </source>
</reference>
<keyword evidence="4 5" id="KW-0520">NAD</keyword>
<evidence type="ECO:0000313" key="11">
    <source>
        <dbReference type="EMBL" id="AQT67146.1"/>
    </source>
</evidence>
<evidence type="ECO:0000259" key="10">
    <source>
        <dbReference type="SMART" id="SM01003"/>
    </source>
</evidence>
<evidence type="ECO:0000256" key="2">
    <source>
        <dbReference type="ARBA" id="ARBA00012897"/>
    </source>
</evidence>
<dbReference type="SMART" id="SM01003">
    <property type="entry name" value="AlaDh_PNT_N"/>
    <property type="match status" value="1"/>
</dbReference>
<evidence type="ECO:0000256" key="5">
    <source>
        <dbReference type="PIRNR" id="PIRNR000183"/>
    </source>
</evidence>
<evidence type="ECO:0000256" key="6">
    <source>
        <dbReference type="PIRSR" id="PIRSR000183-1"/>
    </source>
</evidence>
<dbReference type="SUPFAM" id="SSF52283">
    <property type="entry name" value="Formate/glycerate dehydrogenase catalytic domain-like"/>
    <property type="match status" value="1"/>
</dbReference>
<comment type="catalytic activity">
    <reaction evidence="5">
        <text>L-alanine + NAD(+) + H2O = pyruvate + NH4(+) + NADH + H(+)</text>
        <dbReference type="Rhea" id="RHEA:18405"/>
        <dbReference type="ChEBI" id="CHEBI:15361"/>
        <dbReference type="ChEBI" id="CHEBI:15377"/>
        <dbReference type="ChEBI" id="CHEBI:15378"/>
        <dbReference type="ChEBI" id="CHEBI:28938"/>
        <dbReference type="ChEBI" id="CHEBI:57540"/>
        <dbReference type="ChEBI" id="CHEBI:57945"/>
        <dbReference type="ChEBI" id="CHEBI:57972"/>
        <dbReference type="EC" id="1.4.1.1"/>
    </reaction>
</comment>
<feature type="domain" description="Alanine dehydrogenase/pyridine nucleotide transhydrogenase NAD(H)-binding" evidence="9">
    <location>
        <begin position="149"/>
        <end position="297"/>
    </location>
</feature>
<feature type="binding site" evidence="8">
    <location>
        <begin position="267"/>
        <end position="270"/>
    </location>
    <ligand>
        <name>NAD(+)</name>
        <dbReference type="ChEBI" id="CHEBI:57540"/>
    </ligand>
</feature>
<dbReference type="Pfam" id="PF01262">
    <property type="entry name" value="AlaDh_PNT_C"/>
    <property type="match status" value="1"/>
</dbReference>
<keyword evidence="12" id="KW-1185">Reference proteome</keyword>
<dbReference type="EMBL" id="CP019791">
    <property type="protein sequence ID" value="AQT67146.1"/>
    <property type="molecule type" value="Genomic_DNA"/>
</dbReference>
<feature type="binding site" evidence="8">
    <location>
        <begin position="239"/>
        <end position="240"/>
    </location>
    <ligand>
        <name>NAD(+)</name>
        <dbReference type="ChEBI" id="CHEBI:57540"/>
    </ligand>
</feature>
<dbReference type="GO" id="GO:0000286">
    <property type="term" value="F:alanine dehydrogenase activity"/>
    <property type="evidence" value="ECO:0007669"/>
    <property type="project" value="UniProtKB-UniRule"/>
</dbReference>
<dbReference type="RefSeq" id="WP_146659150.1">
    <property type="nucleotide sequence ID" value="NZ_CP019791.1"/>
</dbReference>
<feature type="binding site" evidence="8">
    <location>
        <position position="279"/>
    </location>
    <ligand>
        <name>NAD(+)</name>
        <dbReference type="ChEBI" id="CHEBI:57540"/>
    </ligand>
</feature>
<dbReference type="InterPro" id="IPR007886">
    <property type="entry name" value="AlaDH/PNT_N"/>
</dbReference>
<feature type="active site" description="Proton donor/acceptor" evidence="6">
    <location>
        <position position="270"/>
    </location>
</feature>
<dbReference type="SUPFAM" id="SSF51735">
    <property type="entry name" value="NAD(P)-binding Rossmann-fold domains"/>
    <property type="match status" value="1"/>
</dbReference>
<dbReference type="InterPro" id="IPR036291">
    <property type="entry name" value="NAD(P)-bd_dom_sf"/>
</dbReference>
<feature type="binding site" evidence="8">
    <location>
        <begin position="298"/>
        <end position="301"/>
    </location>
    <ligand>
        <name>NAD(+)</name>
        <dbReference type="ChEBI" id="CHEBI:57540"/>
    </ligand>
</feature>
<dbReference type="EC" id="1.4.1.1" evidence="2 5"/>
<dbReference type="Gene3D" id="3.40.50.720">
    <property type="entry name" value="NAD(P)-binding Rossmann-like Domain"/>
    <property type="match status" value="2"/>
</dbReference>
<dbReference type="InterPro" id="IPR008141">
    <property type="entry name" value="Ala_DH"/>
</dbReference>
<evidence type="ECO:0000256" key="4">
    <source>
        <dbReference type="ARBA" id="ARBA00023027"/>
    </source>
</evidence>
<keyword evidence="8" id="KW-0547">Nucleotide-binding</keyword>
<dbReference type="OrthoDB" id="9804592at2"/>
<dbReference type="GO" id="GO:0000166">
    <property type="term" value="F:nucleotide binding"/>
    <property type="evidence" value="ECO:0007669"/>
    <property type="project" value="UniProtKB-KW"/>
</dbReference>
<evidence type="ECO:0000256" key="8">
    <source>
        <dbReference type="PIRSR" id="PIRSR000183-3"/>
    </source>
</evidence>
<evidence type="ECO:0000313" key="12">
    <source>
        <dbReference type="Proteomes" id="UP000189674"/>
    </source>
</evidence>
<organism evidence="11 12">
    <name type="scientific">Anaerohalosphaera lusitana</name>
    <dbReference type="NCBI Taxonomy" id="1936003"/>
    <lineage>
        <taxon>Bacteria</taxon>
        <taxon>Pseudomonadati</taxon>
        <taxon>Planctomycetota</taxon>
        <taxon>Phycisphaerae</taxon>
        <taxon>Sedimentisphaerales</taxon>
        <taxon>Anaerohalosphaeraceae</taxon>
        <taxon>Anaerohalosphaera</taxon>
    </lineage>
</organism>
<dbReference type="PROSITE" id="PS00837">
    <property type="entry name" value="ALADH_PNT_2"/>
    <property type="match status" value="1"/>
</dbReference>
<evidence type="ECO:0000259" key="9">
    <source>
        <dbReference type="SMART" id="SM01002"/>
    </source>
</evidence>
<dbReference type="Pfam" id="PF05222">
    <property type="entry name" value="AlaDh_PNT_N"/>
    <property type="match status" value="1"/>
</dbReference>
<sequence length="371" mass="39759">MKIGTVKEIKTRECRVGLTPQCVKAYTTRGHQLFVQTGSGLGTGFTDEQYTAAGATILPTAKEVFDACDMIVKVKEPLPEEYDLFHPGQILYTYLHLAASKELTDALLERKIKAVAYETIETADGSLPCLKPMSEIAGRLSIQEGAKYLEKTYGGRGILLGGVPGVARGKVAILGGGIAGTNACKMAVGLGADVTVLDINPDRMVYLDDIFSTHITTLYSNDHNIEHVLKESDLVIGAVLIPGAKAPKLIKKQHLKMMKPGSVFVDIAVDQGGSAETTRPTTHDEPIYVIDDVVHYCVANMPGAVALSSTIALTSVTLPYGLKIAEQGLESACRQSQPLAKGVNVYLGKCVYEPVAQDHGLKYTPLGEVLE</sequence>
<comment type="similarity">
    <text evidence="1 5">Belongs to the AlaDH/PNT family.</text>
</comment>
<dbReference type="AlphaFoldDB" id="A0A1U9NI06"/>
<dbReference type="GO" id="GO:0042853">
    <property type="term" value="P:L-alanine catabolic process"/>
    <property type="evidence" value="ECO:0007669"/>
    <property type="project" value="InterPro"/>
</dbReference>
<dbReference type="PIRSF" id="PIRSF000183">
    <property type="entry name" value="Alanine_dh"/>
    <property type="match status" value="1"/>
</dbReference>
<feature type="binding site" evidence="8">
    <location>
        <position position="203"/>
    </location>
    <ligand>
        <name>NAD(+)</name>
        <dbReference type="ChEBI" id="CHEBI:57540"/>
    </ligand>
</feature>